<name>A0A1V1NRA8_9BACT</name>
<evidence type="ECO:0000313" key="2">
    <source>
        <dbReference type="Proteomes" id="UP000189670"/>
    </source>
</evidence>
<evidence type="ECO:0000313" key="1">
    <source>
        <dbReference type="EMBL" id="ETR65107.1"/>
    </source>
</evidence>
<organism evidence="1 2">
    <name type="scientific">Candidatus Magnetoglobus multicellularis str. Araruama</name>
    <dbReference type="NCBI Taxonomy" id="890399"/>
    <lineage>
        <taxon>Bacteria</taxon>
        <taxon>Pseudomonadati</taxon>
        <taxon>Thermodesulfobacteriota</taxon>
        <taxon>Desulfobacteria</taxon>
        <taxon>Desulfobacterales</taxon>
        <taxon>Desulfobacteraceae</taxon>
        <taxon>Candidatus Magnetoglobus</taxon>
    </lineage>
</organism>
<dbReference type="InterPro" id="IPR052919">
    <property type="entry name" value="TA_system_RNase"/>
</dbReference>
<proteinExistence type="predicted"/>
<accession>A0A1V1NRA8</accession>
<evidence type="ECO:0008006" key="3">
    <source>
        <dbReference type="Google" id="ProtNLM"/>
    </source>
</evidence>
<reference evidence="2" key="1">
    <citation type="submission" date="2012-11" db="EMBL/GenBank/DDBJ databases">
        <authorList>
            <person name="Lucero-Rivera Y.E."/>
            <person name="Tovar-Ramirez D."/>
        </authorList>
    </citation>
    <scope>NUCLEOTIDE SEQUENCE [LARGE SCALE GENOMIC DNA]</scope>
    <source>
        <strain evidence="2">Araruama</strain>
    </source>
</reference>
<sequence>MQKNKIKISDVNQWRLGLLKRTNIQLINPTASEMIDSTLLENVHKDPFDRLLIVQANNKNAIIVTKDKLIAEYAVNTYWV</sequence>
<dbReference type="PANTHER" id="PTHR36173">
    <property type="entry name" value="RIBONUCLEASE VAPC16-RELATED"/>
    <property type="match status" value="1"/>
</dbReference>
<dbReference type="EMBL" id="ATBP01003207">
    <property type="protein sequence ID" value="ETR65107.1"/>
    <property type="molecule type" value="Genomic_DNA"/>
</dbReference>
<protein>
    <recommendedName>
        <fullName evidence="3">PIN domain-containing protein</fullName>
    </recommendedName>
</protein>
<dbReference type="AlphaFoldDB" id="A0A1V1NRA8"/>
<dbReference type="SUPFAM" id="SSF88723">
    <property type="entry name" value="PIN domain-like"/>
    <property type="match status" value="1"/>
</dbReference>
<dbReference type="Proteomes" id="UP000189670">
    <property type="component" value="Unassembled WGS sequence"/>
</dbReference>
<dbReference type="InterPro" id="IPR029060">
    <property type="entry name" value="PIN-like_dom_sf"/>
</dbReference>
<gene>
    <name evidence="1" type="ORF">OMM_14812</name>
</gene>
<comment type="caution">
    <text evidence="1">The sequence shown here is derived from an EMBL/GenBank/DDBJ whole genome shotgun (WGS) entry which is preliminary data.</text>
</comment>